<comment type="caution">
    <text evidence="9">Lacks conserved residue(s) required for the propagation of feature annotation.</text>
</comment>
<dbReference type="InterPro" id="IPR018097">
    <property type="entry name" value="EGF_Ca-bd_CS"/>
</dbReference>
<evidence type="ECO:0000256" key="1">
    <source>
        <dbReference type="ARBA" id="ARBA00004498"/>
    </source>
</evidence>
<dbReference type="Proteomes" id="UP000694551">
    <property type="component" value="Unplaced"/>
</dbReference>
<feature type="domain" description="TB" evidence="11">
    <location>
        <begin position="93"/>
        <end position="130"/>
    </location>
</feature>
<evidence type="ECO:0000256" key="5">
    <source>
        <dbReference type="ARBA" id="ARBA00022729"/>
    </source>
</evidence>
<dbReference type="InterPro" id="IPR049883">
    <property type="entry name" value="NOTCH1_EGF-like"/>
</dbReference>
<evidence type="ECO:0000256" key="2">
    <source>
        <dbReference type="ARBA" id="ARBA00022525"/>
    </source>
</evidence>
<dbReference type="FunFam" id="2.10.25.10:FF:000003">
    <property type="entry name" value="fibrillin-1 isoform X1"/>
    <property type="match status" value="1"/>
</dbReference>
<name>A0A8D0EW85_STROC</name>
<dbReference type="Gene3D" id="3.90.290.10">
    <property type="entry name" value="TGF-beta binding (TB) domain"/>
    <property type="match status" value="1"/>
</dbReference>
<dbReference type="SUPFAM" id="SSF57184">
    <property type="entry name" value="Growth factor receptor domain"/>
    <property type="match status" value="1"/>
</dbReference>
<evidence type="ECO:0000256" key="9">
    <source>
        <dbReference type="PROSITE-ProRule" id="PRU00076"/>
    </source>
</evidence>
<evidence type="ECO:0000313" key="13">
    <source>
        <dbReference type="Proteomes" id="UP000694551"/>
    </source>
</evidence>
<evidence type="ECO:0000256" key="4">
    <source>
        <dbReference type="ARBA" id="ARBA00022536"/>
    </source>
</evidence>
<dbReference type="InterPro" id="IPR000152">
    <property type="entry name" value="EGF-type_Asp/Asn_hydroxyl_site"/>
</dbReference>
<evidence type="ECO:0008006" key="14">
    <source>
        <dbReference type="Google" id="ProtNLM"/>
    </source>
</evidence>
<dbReference type="InterPro" id="IPR009030">
    <property type="entry name" value="Growth_fac_rcpt_cys_sf"/>
</dbReference>
<keyword evidence="13" id="KW-1185">Reference proteome</keyword>
<dbReference type="FunFam" id="2.10.25.10:FF:000005">
    <property type="entry name" value="Fibrillin 2"/>
    <property type="match status" value="1"/>
</dbReference>
<reference evidence="12" key="2">
    <citation type="submission" date="2025-09" db="UniProtKB">
        <authorList>
            <consortium name="Ensembl"/>
        </authorList>
    </citation>
    <scope>IDENTIFICATION</scope>
</reference>
<comment type="subcellular location">
    <subcellularLocation>
        <location evidence="1">Secreted</location>
        <location evidence="1">Extracellular space</location>
        <location evidence="1">Extracellular matrix</location>
    </subcellularLocation>
</comment>
<evidence type="ECO:0000313" key="12">
    <source>
        <dbReference type="Ensembl" id="ENSSOCP00000005969.1"/>
    </source>
</evidence>
<dbReference type="SMART" id="SM00179">
    <property type="entry name" value="EGF_CA"/>
    <property type="match status" value="3"/>
</dbReference>
<keyword evidence="2" id="KW-0964">Secreted</keyword>
<evidence type="ECO:0000256" key="3">
    <source>
        <dbReference type="ARBA" id="ARBA00022530"/>
    </source>
</evidence>
<dbReference type="InterPro" id="IPR017878">
    <property type="entry name" value="TB_dom"/>
</dbReference>
<dbReference type="InterPro" id="IPR052080">
    <property type="entry name" value="vWF_C/EGF_Fibrillin"/>
</dbReference>
<dbReference type="PROSITE" id="PS50026">
    <property type="entry name" value="EGF_3"/>
    <property type="match status" value="2"/>
</dbReference>
<keyword evidence="6" id="KW-0677">Repeat</keyword>
<dbReference type="Pfam" id="PF07645">
    <property type="entry name" value="EGF_CA"/>
    <property type="match status" value="3"/>
</dbReference>
<dbReference type="InterPro" id="IPR036773">
    <property type="entry name" value="TB_dom_sf"/>
</dbReference>
<evidence type="ECO:0000259" key="11">
    <source>
        <dbReference type="PROSITE" id="PS51364"/>
    </source>
</evidence>
<organism evidence="12 13">
    <name type="scientific">Strix occidentalis caurina</name>
    <name type="common">northern spotted owl</name>
    <dbReference type="NCBI Taxonomy" id="311401"/>
    <lineage>
        <taxon>Eukaryota</taxon>
        <taxon>Metazoa</taxon>
        <taxon>Chordata</taxon>
        <taxon>Craniata</taxon>
        <taxon>Vertebrata</taxon>
        <taxon>Euteleostomi</taxon>
        <taxon>Archelosauria</taxon>
        <taxon>Archosauria</taxon>
        <taxon>Dinosauria</taxon>
        <taxon>Saurischia</taxon>
        <taxon>Theropoda</taxon>
        <taxon>Coelurosauria</taxon>
        <taxon>Aves</taxon>
        <taxon>Neognathae</taxon>
        <taxon>Neoaves</taxon>
        <taxon>Telluraves</taxon>
        <taxon>Strigiformes</taxon>
        <taxon>Strigidae</taxon>
        <taxon>Strix</taxon>
    </lineage>
</organism>
<dbReference type="SUPFAM" id="SSF57581">
    <property type="entry name" value="TB module/8-cys domain"/>
    <property type="match status" value="1"/>
</dbReference>
<dbReference type="Gene3D" id="2.10.25.10">
    <property type="entry name" value="Laminin"/>
    <property type="match status" value="3"/>
</dbReference>
<evidence type="ECO:0000256" key="7">
    <source>
        <dbReference type="ARBA" id="ARBA00023157"/>
    </source>
</evidence>
<evidence type="ECO:0000256" key="8">
    <source>
        <dbReference type="ARBA" id="ARBA00023180"/>
    </source>
</evidence>
<reference evidence="12" key="1">
    <citation type="submission" date="2025-08" db="UniProtKB">
        <authorList>
            <consortium name="Ensembl"/>
        </authorList>
    </citation>
    <scope>IDENTIFICATION</scope>
</reference>
<dbReference type="Ensembl" id="ENSSOCT00000006128.1">
    <property type="protein sequence ID" value="ENSSOCP00000005969.1"/>
    <property type="gene ID" value="ENSSOCG00000004583.1"/>
</dbReference>
<dbReference type="GO" id="GO:0005509">
    <property type="term" value="F:calcium ion binding"/>
    <property type="evidence" value="ECO:0007669"/>
    <property type="project" value="InterPro"/>
</dbReference>
<evidence type="ECO:0000259" key="10">
    <source>
        <dbReference type="PROSITE" id="PS50026"/>
    </source>
</evidence>
<keyword evidence="3" id="KW-0272">Extracellular matrix</keyword>
<feature type="domain" description="EGF-like" evidence="10">
    <location>
        <begin position="37"/>
        <end position="78"/>
    </location>
</feature>
<dbReference type="CDD" id="cd00054">
    <property type="entry name" value="EGF_CA"/>
    <property type="match status" value="3"/>
</dbReference>
<protein>
    <recommendedName>
        <fullName evidence="14">Fibrillin 1</fullName>
    </recommendedName>
</protein>
<dbReference type="PROSITE" id="PS51364">
    <property type="entry name" value="TB"/>
    <property type="match status" value="1"/>
</dbReference>
<accession>A0A8D0EW85</accession>
<dbReference type="PROSITE" id="PS00010">
    <property type="entry name" value="ASX_HYDROXYL"/>
    <property type="match status" value="3"/>
</dbReference>
<dbReference type="PROSITE" id="PS01186">
    <property type="entry name" value="EGF_2"/>
    <property type="match status" value="2"/>
</dbReference>
<keyword evidence="8" id="KW-0325">Glycoprotein</keyword>
<dbReference type="InterPro" id="IPR000742">
    <property type="entry name" value="EGF"/>
</dbReference>
<dbReference type="InterPro" id="IPR001881">
    <property type="entry name" value="EGF-like_Ca-bd_dom"/>
</dbReference>
<dbReference type="PANTHER" id="PTHR47333:SF5">
    <property type="entry name" value="FIBRILLIN-3"/>
    <property type="match status" value="1"/>
</dbReference>
<sequence>CVSLPGTCSPGTCQNLEGSFRCICPPGYEVQNDNCIDINECEEEPNICLFGTCTNTPGSFQCVCPPGFVLSDNGRRCFGECSSSRGPERVDVFLSLLQTMCQMSSTNRNLVTKSECCCNSGRSWGPQCELWYSTDGRGELGPKSPSIPECSLCMGPEAALALTDPSLPPADIDECKVLPNLCKNGQCINSIGSFRCHCRLGYTADITGTACVGELGEGNSCLWTALGLGRLPHLLFSCKGRVL</sequence>
<keyword evidence="5" id="KW-0732">Signal</keyword>
<evidence type="ECO:0000256" key="6">
    <source>
        <dbReference type="ARBA" id="ARBA00022737"/>
    </source>
</evidence>
<dbReference type="AlphaFoldDB" id="A0A8D0EW85"/>
<keyword evidence="7" id="KW-1015">Disulfide bond</keyword>
<dbReference type="PROSITE" id="PS01187">
    <property type="entry name" value="EGF_CA"/>
    <property type="match status" value="2"/>
</dbReference>
<dbReference type="Pfam" id="PF00683">
    <property type="entry name" value="TB"/>
    <property type="match status" value="1"/>
</dbReference>
<keyword evidence="4 9" id="KW-0245">EGF-like domain</keyword>
<proteinExistence type="predicted"/>
<dbReference type="SMART" id="SM00181">
    <property type="entry name" value="EGF"/>
    <property type="match status" value="3"/>
</dbReference>
<dbReference type="PANTHER" id="PTHR47333">
    <property type="entry name" value="VON WILLEBRAND FACTOR C AND EGF DOMAIN-CONTAINING PROTEIN"/>
    <property type="match status" value="1"/>
</dbReference>
<feature type="domain" description="EGF-like" evidence="10">
    <location>
        <begin position="171"/>
        <end position="208"/>
    </location>
</feature>